<sequence length="196" mass="21431">MPPLFCPTIEGVPPGEERRNSHGGGSPTMENPKPVTTSPKPPPPTSAVESFMNLVDGCTVTSIRSATVRSQHPCCAGLTTTNASSAAEELDDEDTDDCVDGKGSVGRAFDYIRKIASSCGCSLTMLVDELRDDDVNHEGRIIGILIKKDHNGKDITMRDMPPYKRDISLLTEDTPCRFQKRYYAEDVSDGMVWYKS</sequence>
<evidence type="ECO:0000256" key="1">
    <source>
        <dbReference type="SAM" id="MobiDB-lite"/>
    </source>
</evidence>
<feature type="region of interest" description="Disordered" evidence="1">
    <location>
        <begin position="1"/>
        <end position="45"/>
    </location>
</feature>
<organism evidence="2 3">
    <name type="scientific">Cyclostephanos tholiformis</name>
    <dbReference type="NCBI Taxonomy" id="382380"/>
    <lineage>
        <taxon>Eukaryota</taxon>
        <taxon>Sar</taxon>
        <taxon>Stramenopiles</taxon>
        <taxon>Ochrophyta</taxon>
        <taxon>Bacillariophyta</taxon>
        <taxon>Coscinodiscophyceae</taxon>
        <taxon>Thalassiosirophycidae</taxon>
        <taxon>Stephanodiscales</taxon>
        <taxon>Stephanodiscaceae</taxon>
        <taxon>Cyclostephanos</taxon>
    </lineage>
</organism>
<proteinExistence type="predicted"/>
<evidence type="ECO:0000313" key="3">
    <source>
        <dbReference type="Proteomes" id="UP001530377"/>
    </source>
</evidence>
<comment type="caution">
    <text evidence="2">The sequence shown here is derived from an EMBL/GenBank/DDBJ whole genome shotgun (WGS) entry which is preliminary data.</text>
</comment>
<dbReference type="AlphaFoldDB" id="A0ABD3SF25"/>
<name>A0ABD3SF25_9STRA</name>
<reference evidence="2 3" key="1">
    <citation type="submission" date="2024-10" db="EMBL/GenBank/DDBJ databases">
        <title>Updated reference genomes for cyclostephanoid diatoms.</title>
        <authorList>
            <person name="Roberts W.R."/>
            <person name="Alverson A.J."/>
        </authorList>
    </citation>
    <scope>NUCLEOTIDE SEQUENCE [LARGE SCALE GENOMIC DNA]</scope>
    <source>
        <strain evidence="2 3">AJA228-03</strain>
    </source>
</reference>
<gene>
    <name evidence="2" type="ORF">ACHAXA_011155</name>
</gene>
<evidence type="ECO:0000313" key="2">
    <source>
        <dbReference type="EMBL" id="KAL3823103.1"/>
    </source>
</evidence>
<protein>
    <submittedName>
        <fullName evidence="2">Uncharacterized protein</fullName>
    </submittedName>
</protein>
<dbReference type="Proteomes" id="UP001530377">
    <property type="component" value="Unassembled WGS sequence"/>
</dbReference>
<accession>A0ABD3SF25</accession>
<dbReference type="EMBL" id="JALLPB020000047">
    <property type="protein sequence ID" value="KAL3823103.1"/>
    <property type="molecule type" value="Genomic_DNA"/>
</dbReference>
<keyword evidence="3" id="KW-1185">Reference proteome</keyword>